<accession>A0AAW3D531</accession>
<name>A0AAW3D531_FRATU</name>
<evidence type="ECO:0008006" key="3">
    <source>
        <dbReference type="Google" id="ProtNLM"/>
    </source>
</evidence>
<organism evidence="1 2">
    <name type="scientific">Francisella tularensis</name>
    <dbReference type="NCBI Taxonomy" id="263"/>
    <lineage>
        <taxon>Bacteria</taxon>
        <taxon>Pseudomonadati</taxon>
        <taxon>Pseudomonadota</taxon>
        <taxon>Gammaproteobacteria</taxon>
        <taxon>Thiotrichales</taxon>
        <taxon>Francisellaceae</taxon>
        <taxon>Francisella</taxon>
    </lineage>
</organism>
<evidence type="ECO:0000313" key="2">
    <source>
        <dbReference type="Proteomes" id="UP000028987"/>
    </source>
</evidence>
<reference evidence="1 2" key="1">
    <citation type="submission" date="2014-06" db="EMBL/GenBank/DDBJ databases">
        <authorList>
            <person name="Bishop-Lilly K.A."/>
            <person name="Broomall S.M."/>
            <person name="Chain P.S."/>
            <person name="Chertkov O."/>
            <person name="Coyne S.R."/>
            <person name="Daligault H.E."/>
            <person name="Davenport K.W."/>
            <person name="Erkkila T."/>
            <person name="Frey K.G."/>
            <person name="Gibbons H.S."/>
            <person name="Gu W."/>
            <person name="Jaissle J."/>
            <person name="Johnson S.L."/>
            <person name="Koroleva G.I."/>
            <person name="Ladner J.T."/>
            <person name="Lo C.-C."/>
            <person name="Minogue T.D."/>
            <person name="Munk C."/>
            <person name="Palacios G.F."/>
            <person name="Redden C.L."/>
            <person name="Rosenzweig C.N."/>
            <person name="Scholz M.B."/>
            <person name="Teshima H."/>
            <person name="Xu Y."/>
        </authorList>
    </citation>
    <scope>NUCLEOTIDE SEQUENCE [LARGE SCALE GENOMIC DNA]</scope>
    <source>
        <strain evidence="1 2">FTZ</strain>
    </source>
</reference>
<dbReference type="Proteomes" id="UP000028987">
    <property type="component" value="Unassembled WGS sequence"/>
</dbReference>
<sequence>MNISIDIINLQRVVVRWGVMLVKNFTITPRLNIIYHKNLILNLFTESVKTKSFKMTNINF</sequence>
<protein>
    <recommendedName>
        <fullName evidence="3">50S rRNA methyltransferase</fullName>
    </recommendedName>
</protein>
<dbReference type="EMBL" id="JOVO01000017">
    <property type="protein sequence ID" value="KFJ39761.1"/>
    <property type="molecule type" value="Genomic_DNA"/>
</dbReference>
<comment type="caution">
    <text evidence="1">The sequence shown here is derived from an EMBL/GenBank/DDBJ whole genome shotgun (WGS) entry which is preliminary data.</text>
</comment>
<dbReference type="AlphaFoldDB" id="A0AAW3D531"/>
<gene>
    <name evidence="1" type="ORF">DR87_2001</name>
</gene>
<evidence type="ECO:0000313" key="1">
    <source>
        <dbReference type="EMBL" id="KFJ39761.1"/>
    </source>
</evidence>
<proteinExistence type="predicted"/>